<dbReference type="GO" id="GO:0006779">
    <property type="term" value="P:porphyrin-containing compound biosynthetic process"/>
    <property type="evidence" value="ECO:0007669"/>
    <property type="project" value="InterPro"/>
</dbReference>
<name>A0A0F8ZF38_9ZZZZ</name>
<dbReference type="GO" id="GO:0004853">
    <property type="term" value="F:uroporphyrinogen decarboxylase activity"/>
    <property type="evidence" value="ECO:0007669"/>
    <property type="project" value="InterPro"/>
</dbReference>
<dbReference type="PANTHER" id="PTHR47099">
    <property type="entry name" value="METHYLCOBAMIDE:COM METHYLTRANSFERASE MTBA"/>
    <property type="match status" value="1"/>
</dbReference>
<organism evidence="2">
    <name type="scientific">marine sediment metagenome</name>
    <dbReference type="NCBI Taxonomy" id="412755"/>
    <lineage>
        <taxon>unclassified sequences</taxon>
        <taxon>metagenomes</taxon>
        <taxon>ecological metagenomes</taxon>
    </lineage>
</organism>
<dbReference type="InterPro" id="IPR038071">
    <property type="entry name" value="UROD/MetE-like_sf"/>
</dbReference>
<reference evidence="2" key="1">
    <citation type="journal article" date="2015" name="Nature">
        <title>Complex archaea that bridge the gap between prokaryotes and eukaryotes.</title>
        <authorList>
            <person name="Spang A."/>
            <person name="Saw J.H."/>
            <person name="Jorgensen S.L."/>
            <person name="Zaremba-Niedzwiedzka K."/>
            <person name="Martijn J."/>
            <person name="Lind A.E."/>
            <person name="van Eijk R."/>
            <person name="Schleper C."/>
            <person name="Guy L."/>
            <person name="Ettema T.J."/>
        </authorList>
    </citation>
    <scope>NUCLEOTIDE SEQUENCE</scope>
</reference>
<evidence type="ECO:0000313" key="2">
    <source>
        <dbReference type="EMBL" id="KKK65104.1"/>
    </source>
</evidence>
<gene>
    <name evidence="2" type="ORF">LCGC14_2977510</name>
</gene>
<accession>A0A0F8ZF38</accession>
<dbReference type="SUPFAM" id="SSF51726">
    <property type="entry name" value="UROD/MetE-like"/>
    <property type="match status" value="1"/>
</dbReference>
<feature type="domain" description="Uroporphyrinogen decarboxylase (URO-D)" evidence="1">
    <location>
        <begin position="146"/>
        <end position="335"/>
    </location>
</feature>
<sequence length="340" mass="39287">IGLDWQGFIKNLHREETPERVFFFEHGVDEAIQQAIQKKYGIWDHLNPNAIDYNYRKSVATHRFLGLELMRVFPPNARMVGAVANDDWENEGEGAISSWQDFEAFSWPDPENADFSVLEYYEKNLPQDMRTFAVIDLWEVVRPLFGFENFCFKLYEDQELIEAVTRKVAEFNLAVIRAYCDFDCHAVIYLSDDLGFKSSTMLAPDTIRKLFMPWHKAMADLAHKKGKFVFFHSCGQMYELMDDYIDFVGIDAKHSFEEVVLPVTEVKKLYGSRLSLLGGVDVDLLARSNEKTIRIKTRDILDNCVPGGGYFLGTGNWVTNYIPLENYLTMLDEGRNWDGS</sequence>
<proteinExistence type="predicted"/>
<dbReference type="Pfam" id="PF01208">
    <property type="entry name" value="URO-D"/>
    <property type="match status" value="1"/>
</dbReference>
<dbReference type="InterPro" id="IPR052024">
    <property type="entry name" value="Methanogen_methyltrans"/>
</dbReference>
<dbReference type="Gene3D" id="3.20.20.210">
    <property type="match status" value="1"/>
</dbReference>
<dbReference type="InterPro" id="IPR000257">
    <property type="entry name" value="Uroporphyrinogen_deCOase"/>
</dbReference>
<protein>
    <recommendedName>
        <fullName evidence="1">Uroporphyrinogen decarboxylase (URO-D) domain-containing protein</fullName>
    </recommendedName>
</protein>
<comment type="caution">
    <text evidence="2">The sequence shown here is derived from an EMBL/GenBank/DDBJ whole genome shotgun (WGS) entry which is preliminary data.</text>
</comment>
<feature type="non-terminal residue" evidence="2">
    <location>
        <position position="1"/>
    </location>
</feature>
<dbReference type="PANTHER" id="PTHR47099:SF1">
    <property type="entry name" value="METHYLCOBAMIDE:COM METHYLTRANSFERASE MTBA"/>
    <property type="match status" value="1"/>
</dbReference>
<dbReference type="AlphaFoldDB" id="A0A0F8ZF38"/>
<dbReference type="EMBL" id="LAZR01060716">
    <property type="protein sequence ID" value="KKK65104.1"/>
    <property type="molecule type" value="Genomic_DNA"/>
</dbReference>
<evidence type="ECO:0000259" key="1">
    <source>
        <dbReference type="Pfam" id="PF01208"/>
    </source>
</evidence>